<proteinExistence type="predicted"/>
<feature type="compositionally biased region" description="Basic and acidic residues" evidence="1">
    <location>
        <begin position="1"/>
        <end position="11"/>
    </location>
</feature>
<feature type="region of interest" description="Disordered" evidence="1">
    <location>
        <begin position="1"/>
        <end position="27"/>
    </location>
</feature>
<dbReference type="AlphaFoldDB" id="A0A4C1TCS3"/>
<protein>
    <submittedName>
        <fullName evidence="2">Uncharacterized protein</fullName>
    </submittedName>
</protein>
<reference evidence="2 3" key="1">
    <citation type="journal article" date="2019" name="Commun. Biol.">
        <title>The bagworm genome reveals a unique fibroin gene that provides high tensile strength.</title>
        <authorList>
            <person name="Kono N."/>
            <person name="Nakamura H."/>
            <person name="Ohtoshi R."/>
            <person name="Tomita M."/>
            <person name="Numata K."/>
            <person name="Arakawa K."/>
        </authorList>
    </citation>
    <scope>NUCLEOTIDE SEQUENCE [LARGE SCALE GENOMIC DNA]</scope>
</reference>
<evidence type="ECO:0000256" key="1">
    <source>
        <dbReference type="SAM" id="MobiDB-lite"/>
    </source>
</evidence>
<accession>A0A4C1TCS3</accession>
<name>A0A4C1TCS3_EUMVA</name>
<gene>
    <name evidence="2" type="ORF">EVAR_92896_1</name>
</gene>
<organism evidence="2 3">
    <name type="scientific">Eumeta variegata</name>
    <name type="common">Bagworm moth</name>
    <name type="synonym">Eumeta japonica</name>
    <dbReference type="NCBI Taxonomy" id="151549"/>
    <lineage>
        <taxon>Eukaryota</taxon>
        <taxon>Metazoa</taxon>
        <taxon>Ecdysozoa</taxon>
        <taxon>Arthropoda</taxon>
        <taxon>Hexapoda</taxon>
        <taxon>Insecta</taxon>
        <taxon>Pterygota</taxon>
        <taxon>Neoptera</taxon>
        <taxon>Endopterygota</taxon>
        <taxon>Lepidoptera</taxon>
        <taxon>Glossata</taxon>
        <taxon>Ditrysia</taxon>
        <taxon>Tineoidea</taxon>
        <taxon>Psychidae</taxon>
        <taxon>Oiketicinae</taxon>
        <taxon>Eumeta</taxon>
    </lineage>
</organism>
<comment type="caution">
    <text evidence="2">The sequence shown here is derived from an EMBL/GenBank/DDBJ whole genome shotgun (WGS) entry which is preliminary data.</text>
</comment>
<evidence type="ECO:0000313" key="3">
    <source>
        <dbReference type="Proteomes" id="UP000299102"/>
    </source>
</evidence>
<evidence type="ECO:0000313" key="2">
    <source>
        <dbReference type="EMBL" id="GBP11380.1"/>
    </source>
</evidence>
<dbReference type="EMBL" id="BGZK01000046">
    <property type="protein sequence ID" value="GBP11380.1"/>
    <property type="molecule type" value="Genomic_DNA"/>
</dbReference>
<dbReference type="Proteomes" id="UP000299102">
    <property type="component" value="Unassembled WGS sequence"/>
</dbReference>
<sequence>MDSSEHGKWWLDEGQSSEPVVKRGRSEPKSRYNEYFREMRSSAMVTSFSFSKYLPAVRPKSIYLWSGGGSVVAVGEYTKQPKQQIEKMNVVHADRAAGERSNKENIDVRNQVRTRARRFERCHFCGRRAERLHCTLSGLFRVATSPRPPLRRLQIAHHHSPSYLQVHKLVFVRDCVLSQSWRAELAARDPGPTYIVAERCALRMHLRNLYILHIVMSLERKITLDRSSPEHPLVIAALRIIVASAPRALQIGPPPAQTAAHPPIYPFNHLPIRHPPIQPSDHPSTYFESTRPPCAHSDHLVIRPVIRQEELLWPL</sequence>
<keyword evidence="3" id="KW-1185">Reference proteome</keyword>